<dbReference type="AlphaFoldDB" id="A0A0D2FUK4"/>
<feature type="region of interest" description="Disordered" evidence="1">
    <location>
        <begin position="406"/>
        <end position="425"/>
    </location>
</feature>
<gene>
    <name evidence="2" type="ORF">PV04_08733</name>
</gene>
<feature type="compositionally biased region" description="Low complexity" evidence="1">
    <location>
        <begin position="410"/>
        <end position="425"/>
    </location>
</feature>
<feature type="region of interest" description="Disordered" evidence="1">
    <location>
        <begin position="1"/>
        <end position="84"/>
    </location>
</feature>
<organism evidence="2 3">
    <name type="scientific">Phialophora macrospora</name>
    <dbReference type="NCBI Taxonomy" id="1851006"/>
    <lineage>
        <taxon>Eukaryota</taxon>
        <taxon>Fungi</taxon>
        <taxon>Dikarya</taxon>
        <taxon>Ascomycota</taxon>
        <taxon>Pezizomycotina</taxon>
        <taxon>Eurotiomycetes</taxon>
        <taxon>Chaetothyriomycetidae</taxon>
        <taxon>Chaetothyriales</taxon>
        <taxon>Herpotrichiellaceae</taxon>
        <taxon>Phialophora</taxon>
    </lineage>
</organism>
<evidence type="ECO:0000256" key="1">
    <source>
        <dbReference type="SAM" id="MobiDB-lite"/>
    </source>
</evidence>
<evidence type="ECO:0000313" key="2">
    <source>
        <dbReference type="EMBL" id="KIW63754.1"/>
    </source>
</evidence>
<name>A0A0D2FUK4_9EURO</name>
<sequence>MADCDAPNSADPVDESLQVTDGQHIHTPDLHSEENDELNAARRPEHRRRPPHGRDPRHHGQQSLVPARKGPGLAATGRAAHRSTDRVLQHNVVREPGGRFDCFNTLPSGADGADYVAKLVLYAHHQVYSNFFVGEVKDTSVLPYTKYALHHEHAYWGAAWFSCTSRRWLAGGSMQHTPQELFFYTKSLESLRQALSDPALATHESTISTILHLSFPPYLPHFDRSIPRPRQSNFKTWNLLHLATGLNVAEEHMLGLAAVVKMLGGVHNIQSAQIRRSVCFQGIHFSGRHLKAPLFPFASLHPVEQLVHASRLLRSRHAFDSISTLPETSPSRGTGFNDISFPDLPVETPSPPPAVVWAYLADMTTILEDYASGGSMQSQTSVILDQMQFTQHSLLSLPPSADLLREEQQQDQGTAAGSTQQQQQQQQQRQRRIRLQIYEITRWACICYANLITYPTDYSTFPRLRLARLLLHELQSLYGADPDDPDTGAKIAQLTRPELRLVFWATVLGAIMAVGFDAERRSYVALVARSAVDAKVRSWTEAKDVMESFLWHGQTSDPDALKLWVEVQSLASARGGLAEGTVRLPERTACAGRSY</sequence>
<evidence type="ECO:0008006" key="4">
    <source>
        <dbReference type="Google" id="ProtNLM"/>
    </source>
</evidence>
<feature type="compositionally biased region" description="Basic residues" evidence="1">
    <location>
        <begin position="44"/>
        <end position="60"/>
    </location>
</feature>
<accession>A0A0D2FUK4</accession>
<protein>
    <recommendedName>
        <fullName evidence="4">Transcription factor domain-containing protein</fullName>
    </recommendedName>
</protein>
<dbReference type="HOGENOM" id="CLU_479792_0_0_1"/>
<feature type="compositionally biased region" description="Basic and acidic residues" evidence="1">
    <location>
        <begin position="23"/>
        <end position="43"/>
    </location>
</feature>
<reference evidence="2 3" key="1">
    <citation type="submission" date="2015-01" db="EMBL/GenBank/DDBJ databases">
        <title>The Genome Sequence of Capronia semiimmersa CBS27337.</title>
        <authorList>
            <consortium name="The Broad Institute Genomics Platform"/>
            <person name="Cuomo C."/>
            <person name="de Hoog S."/>
            <person name="Gorbushina A."/>
            <person name="Stielow B."/>
            <person name="Teixiera M."/>
            <person name="Abouelleil A."/>
            <person name="Chapman S.B."/>
            <person name="Priest M."/>
            <person name="Young S.K."/>
            <person name="Wortman J."/>
            <person name="Nusbaum C."/>
            <person name="Birren B."/>
        </authorList>
    </citation>
    <scope>NUCLEOTIDE SEQUENCE [LARGE SCALE GENOMIC DNA]</scope>
    <source>
        <strain evidence="2 3">CBS 27337</strain>
    </source>
</reference>
<dbReference type="PANTHER" id="PTHR37540">
    <property type="entry name" value="TRANSCRIPTION FACTOR (ACR-2), PUTATIVE-RELATED-RELATED"/>
    <property type="match status" value="1"/>
</dbReference>
<evidence type="ECO:0000313" key="3">
    <source>
        <dbReference type="Proteomes" id="UP000054266"/>
    </source>
</evidence>
<keyword evidence="3" id="KW-1185">Reference proteome</keyword>
<dbReference type="PANTHER" id="PTHR37540:SF5">
    <property type="entry name" value="TRANSCRIPTION FACTOR DOMAIN-CONTAINING PROTEIN"/>
    <property type="match status" value="1"/>
</dbReference>
<proteinExistence type="predicted"/>
<dbReference type="EMBL" id="KN846961">
    <property type="protein sequence ID" value="KIW63754.1"/>
    <property type="molecule type" value="Genomic_DNA"/>
</dbReference>
<dbReference type="Proteomes" id="UP000054266">
    <property type="component" value="Unassembled WGS sequence"/>
</dbReference>